<name>A0A0S4M1B6_9BURK</name>
<dbReference type="RefSeq" id="WP_092490479.1">
    <property type="nucleotide sequence ID" value="NZ_LN906597.1"/>
</dbReference>
<organism evidence="1 2">
    <name type="scientific">Candidatus Ichthyocystis hellenicum</name>
    <dbReference type="NCBI Taxonomy" id="1561003"/>
    <lineage>
        <taxon>Bacteria</taxon>
        <taxon>Pseudomonadati</taxon>
        <taxon>Pseudomonadota</taxon>
        <taxon>Betaproteobacteria</taxon>
        <taxon>Burkholderiales</taxon>
        <taxon>Candidatus Ichthyocystis</taxon>
    </lineage>
</organism>
<protein>
    <submittedName>
        <fullName evidence="1">Uncharacterized protein</fullName>
    </submittedName>
</protein>
<keyword evidence="2" id="KW-1185">Reference proteome</keyword>
<dbReference type="Proteomes" id="UP000198651">
    <property type="component" value="Chromosome I"/>
</dbReference>
<dbReference type="AlphaFoldDB" id="A0A0S4M1B6"/>
<reference evidence="2" key="1">
    <citation type="submission" date="2015-11" db="EMBL/GenBank/DDBJ databases">
        <authorList>
            <person name="Seth-Smith H.M.B."/>
        </authorList>
    </citation>
    <scope>NUCLEOTIDE SEQUENCE [LARGE SCALE GENOMIC DNA]</scope>
    <source>
        <strain evidence="2">2013Ark11</strain>
    </source>
</reference>
<dbReference type="EMBL" id="LN906597">
    <property type="protein sequence ID" value="CUT17561.1"/>
    <property type="molecule type" value="Genomic_DNA"/>
</dbReference>
<proteinExistence type="predicted"/>
<accession>A0A0S4M1B6</accession>
<evidence type="ECO:0000313" key="1">
    <source>
        <dbReference type="EMBL" id="CUT17561.1"/>
    </source>
</evidence>
<evidence type="ECO:0000313" key="2">
    <source>
        <dbReference type="Proteomes" id="UP000198651"/>
    </source>
</evidence>
<sequence>MNNLNSKCCKPVNSFCSDGSEASSSSSAASADGTLLASGIKQEDVLDGCVNLKKIGEDGGVRPPSKRLCDRFRGNRRGNVGTSGFSMYNRDSFCIGTVEKNRNDAKNK</sequence>
<gene>
    <name evidence="1" type="ORF">Ark11_0726</name>
</gene>